<dbReference type="SUPFAM" id="SSF55874">
    <property type="entry name" value="ATPase domain of HSP90 chaperone/DNA topoisomerase II/histidine kinase"/>
    <property type="match status" value="1"/>
</dbReference>
<evidence type="ECO:0000259" key="2">
    <source>
        <dbReference type="Pfam" id="PF13581"/>
    </source>
</evidence>
<protein>
    <submittedName>
        <fullName evidence="3">ATP-binding protein</fullName>
    </submittedName>
</protein>
<evidence type="ECO:0000313" key="4">
    <source>
        <dbReference type="Proteomes" id="UP001108029"/>
    </source>
</evidence>
<keyword evidence="3" id="KW-0547">Nucleotide-binding</keyword>
<keyword evidence="3" id="KW-0067">ATP-binding</keyword>
<gene>
    <name evidence="3" type="ORF">LJ657_16585</name>
</gene>
<dbReference type="InterPro" id="IPR036890">
    <property type="entry name" value="HATPase_C_sf"/>
</dbReference>
<dbReference type="Pfam" id="PF13581">
    <property type="entry name" value="HATPase_c_2"/>
    <property type="match status" value="1"/>
</dbReference>
<accession>A0A9Q3VMH0</accession>
<feature type="domain" description="Histidine kinase/HSP90-like ATPase" evidence="2">
    <location>
        <begin position="2"/>
        <end position="81"/>
    </location>
</feature>
<reference evidence="3" key="1">
    <citation type="submission" date="2021-12" db="EMBL/GenBank/DDBJ databases">
        <authorList>
            <person name="Lee J.-H."/>
            <person name="Kim S.-B."/>
        </authorList>
    </citation>
    <scope>NUCLEOTIDE SEQUENCE</scope>
    <source>
        <strain evidence="3">NR30</strain>
    </source>
</reference>
<dbReference type="CDD" id="cd16936">
    <property type="entry name" value="HATPase_RsbW-like"/>
    <property type="match status" value="1"/>
</dbReference>
<keyword evidence="1" id="KW-0723">Serine/threonine-protein kinase</keyword>
<proteinExistence type="predicted"/>
<comment type="caution">
    <text evidence="3">The sequence shown here is derived from an EMBL/GenBank/DDBJ whole genome shotgun (WGS) entry which is preliminary data.</text>
</comment>
<dbReference type="EMBL" id="JAJSBI010000007">
    <property type="protein sequence ID" value="MCD9875259.1"/>
    <property type="molecule type" value="Genomic_DNA"/>
</dbReference>
<evidence type="ECO:0000256" key="1">
    <source>
        <dbReference type="ARBA" id="ARBA00022527"/>
    </source>
</evidence>
<dbReference type="GO" id="GO:0004674">
    <property type="term" value="F:protein serine/threonine kinase activity"/>
    <property type="evidence" value="ECO:0007669"/>
    <property type="project" value="UniProtKB-KW"/>
</dbReference>
<dbReference type="Gene3D" id="3.30.565.10">
    <property type="entry name" value="Histidine kinase-like ATPase, C-terminal domain"/>
    <property type="match status" value="1"/>
</dbReference>
<evidence type="ECO:0000313" key="3">
    <source>
        <dbReference type="EMBL" id="MCD9875259.1"/>
    </source>
</evidence>
<dbReference type="GO" id="GO:0005524">
    <property type="term" value="F:ATP binding"/>
    <property type="evidence" value="ECO:0007669"/>
    <property type="project" value="UniProtKB-KW"/>
</dbReference>
<dbReference type="InterPro" id="IPR003594">
    <property type="entry name" value="HATPase_dom"/>
</dbReference>
<dbReference type="PANTHER" id="PTHR35526:SF3">
    <property type="entry name" value="ANTI-SIGMA-F FACTOR RSBW"/>
    <property type="match status" value="1"/>
</dbReference>
<organism evidence="3 4">
    <name type="scientific">Streptomyces guryensis</name>
    <dbReference type="NCBI Taxonomy" id="2886947"/>
    <lineage>
        <taxon>Bacteria</taxon>
        <taxon>Bacillati</taxon>
        <taxon>Actinomycetota</taxon>
        <taxon>Actinomycetes</taxon>
        <taxon>Kitasatosporales</taxon>
        <taxon>Streptomycetaceae</taxon>
        <taxon>Streptomyces</taxon>
    </lineage>
</organism>
<keyword evidence="1" id="KW-0418">Kinase</keyword>
<dbReference type="InterPro" id="IPR050267">
    <property type="entry name" value="Anti-sigma-factor_SerPK"/>
</dbReference>
<name>A0A9Q3VMH0_9ACTN</name>
<dbReference type="Proteomes" id="UP001108029">
    <property type="component" value="Unassembled WGS sequence"/>
</dbReference>
<dbReference type="AlphaFoldDB" id="A0A9Q3VMH0"/>
<keyword evidence="4" id="KW-1185">Reference proteome</keyword>
<keyword evidence="1" id="KW-0808">Transferase</keyword>
<sequence length="120" mass="12785">MPAADVDSAEVVISELATNAVVHGHGSTVGLRLRHTDDHVRLEINDHCPSAVPRPKQAGADEESGRGLWLVDALVEELGGKWGFNADGTVAWCVFPCRMPVPSENRGHATQGQSPGLQAR</sequence>
<dbReference type="PANTHER" id="PTHR35526">
    <property type="entry name" value="ANTI-SIGMA-F FACTOR RSBW-RELATED"/>
    <property type="match status" value="1"/>
</dbReference>